<dbReference type="PANTHER" id="PTHR47514:SF1">
    <property type="entry name" value="TRANSKETOLASE N-TERMINAL SECTION-RELATED"/>
    <property type="match status" value="1"/>
</dbReference>
<comment type="cofactor">
    <cofactor evidence="1">
        <name>thiamine diphosphate</name>
        <dbReference type="ChEBI" id="CHEBI:58937"/>
    </cofactor>
</comment>
<organism evidence="5 6">
    <name type="scientific">Candidatus Yanofskybacteria bacterium GW2011_GWE2_40_11</name>
    <dbReference type="NCBI Taxonomy" id="1619033"/>
    <lineage>
        <taxon>Bacteria</taxon>
        <taxon>Candidatus Yanofskyibacteriota</taxon>
    </lineage>
</organism>
<dbReference type="Pfam" id="PF00456">
    <property type="entry name" value="Transketolase_N"/>
    <property type="match status" value="1"/>
</dbReference>
<evidence type="ECO:0000259" key="4">
    <source>
        <dbReference type="Pfam" id="PF00456"/>
    </source>
</evidence>
<evidence type="ECO:0000313" key="5">
    <source>
        <dbReference type="EMBL" id="KKR39775.1"/>
    </source>
</evidence>
<comment type="caution">
    <text evidence="5">The sequence shown here is derived from an EMBL/GenBank/DDBJ whole genome shotgun (WGS) entry which is preliminary data.</text>
</comment>
<reference evidence="5 6" key="1">
    <citation type="journal article" date="2015" name="Nature">
        <title>rRNA introns, odd ribosomes, and small enigmatic genomes across a large radiation of phyla.</title>
        <authorList>
            <person name="Brown C.T."/>
            <person name="Hug L.A."/>
            <person name="Thomas B.C."/>
            <person name="Sharon I."/>
            <person name="Castelle C.J."/>
            <person name="Singh A."/>
            <person name="Wilkins M.J."/>
            <person name="Williams K.H."/>
            <person name="Banfield J.F."/>
        </authorList>
    </citation>
    <scope>NUCLEOTIDE SEQUENCE [LARGE SCALE GENOMIC DNA]</scope>
</reference>
<evidence type="ECO:0000256" key="3">
    <source>
        <dbReference type="ARBA" id="ARBA00023052"/>
    </source>
</evidence>
<dbReference type="EMBL" id="LBXZ01000013">
    <property type="protein sequence ID" value="KKR39775.1"/>
    <property type="molecule type" value="Genomic_DNA"/>
</dbReference>
<sequence>MIEENKIVELREKAKEARKLVIEMLAEAGSGHTAGSLGMADIFVAFYFNILKHDSKNLEWAERDRLFLSNGHICPIQYAVMAMAGYFPLEELKTLRKLGSRLQGHPDMGRLPGVESTSGPLGLGLGQAAGYALASKLDEKSGGDRIRIYCLTSDGEHDEGNTWESIMFAAKYKLDNLIVVIDRNGIQLSGKTEDIMPLESLSAKYQSFGWQVLECNGNDIEEFIEAIGEARSIKDRPTVIIANTVPGKGVLEIENDWKWHGKVPTEEEAKRFINQLE</sequence>
<evidence type="ECO:0000313" key="6">
    <source>
        <dbReference type="Proteomes" id="UP000034072"/>
    </source>
</evidence>
<dbReference type="Proteomes" id="UP000034072">
    <property type="component" value="Unassembled WGS sequence"/>
</dbReference>
<accession>A0A0G0SY84</accession>
<dbReference type="InterPro" id="IPR029061">
    <property type="entry name" value="THDP-binding"/>
</dbReference>
<dbReference type="AlphaFoldDB" id="A0A0G0SY84"/>
<protein>
    <submittedName>
        <fullName evidence="5">Transketolase domain protein</fullName>
    </submittedName>
</protein>
<dbReference type="CDD" id="cd02012">
    <property type="entry name" value="TPP_TK"/>
    <property type="match status" value="1"/>
</dbReference>
<dbReference type="PANTHER" id="PTHR47514">
    <property type="entry name" value="TRANSKETOLASE N-TERMINAL SECTION-RELATED"/>
    <property type="match status" value="1"/>
</dbReference>
<keyword evidence="3" id="KW-0786">Thiamine pyrophosphate</keyword>
<name>A0A0G0SY84_9BACT</name>
<gene>
    <name evidence="5" type="ORF">UT75_C0013G0012</name>
</gene>
<dbReference type="SUPFAM" id="SSF52518">
    <property type="entry name" value="Thiamin diphosphate-binding fold (THDP-binding)"/>
    <property type="match status" value="1"/>
</dbReference>
<dbReference type="PATRIC" id="fig|1619033.3.peg.823"/>
<dbReference type="Gene3D" id="3.40.50.970">
    <property type="match status" value="1"/>
</dbReference>
<evidence type="ECO:0000256" key="2">
    <source>
        <dbReference type="ARBA" id="ARBA00007131"/>
    </source>
</evidence>
<proteinExistence type="inferred from homology"/>
<comment type="similarity">
    <text evidence="2">Belongs to the transketolase family.</text>
</comment>
<dbReference type="InterPro" id="IPR005474">
    <property type="entry name" value="Transketolase_N"/>
</dbReference>
<feature type="domain" description="Transketolase N-terminal" evidence="4">
    <location>
        <begin position="13"/>
        <end position="270"/>
    </location>
</feature>
<evidence type="ECO:0000256" key="1">
    <source>
        <dbReference type="ARBA" id="ARBA00001964"/>
    </source>
</evidence>